<reference evidence="3 5" key="2">
    <citation type="submission" date="2019-05" db="EMBL/GenBank/DDBJ databases">
        <title>Pasteurellaceae isolates from reptiles.</title>
        <authorList>
            <person name="Bojesen A.M."/>
            <person name="Lund E."/>
        </authorList>
    </citation>
    <scope>NUCLEOTIDE SEQUENCE [LARGE SCALE GENOMIC DNA]</scope>
    <source>
        <strain evidence="3 5">ELNT2x</strain>
    </source>
</reference>
<evidence type="ECO:0000313" key="3">
    <source>
        <dbReference type="EMBL" id="TNG93307.1"/>
    </source>
</evidence>
<evidence type="ECO:0000313" key="2">
    <source>
        <dbReference type="EMBL" id="TCV89246.1"/>
    </source>
</evidence>
<dbReference type="RefSeq" id="WP_132965019.1">
    <property type="nucleotide sequence ID" value="NZ_LEKL01000019.1"/>
</dbReference>
<reference evidence="2 4" key="1">
    <citation type="submission" date="2019-03" db="EMBL/GenBank/DDBJ databases">
        <title>Genomic Encyclopedia of Type Strains, Phase IV (KMG-IV): sequencing the most valuable type-strain genomes for metagenomic binning, comparative biology and taxonomic classification.</title>
        <authorList>
            <person name="Goeker M."/>
        </authorList>
    </citation>
    <scope>NUCLEOTIDE SEQUENCE [LARGE SCALE GENOMIC DNA]</scope>
    <source>
        <strain evidence="2 4">DSM 28140</strain>
    </source>
</reference>
<keyword evidence="5" id="KW-1185">Reference proteome</keyword>
<evidence type="ECO:0000313" key="4">
    <source>
        <dbReference type="Proteomes" id="UP000294619"/>
    </source>
</evidence>
<accession>A0A4R3YBA4</accession>
<dbReference type="InterPro" id="IPR018958">
    <property type="entry name" value="Knr4/Smi1-like_dom"/>
</dbReference>
<dbReference type="AlphaFoldDB" id="A0A4R3YBA4"/>
<evidence type="ECO:0000313" key="5">
    <source>
        <dbReference type="Proteomes" id="UP000305526"/>
    </source>
</evidence>
<protein>
    <submittedName>
        <fullName evidence="2">SMI1/KNR4 family protein SUKH-1</fullName>
    </submittedName>
</protein>
<dbReference type="Pfam" id="PF09346">
    <property type="entry name" value="SMI1_KNR4"/>
    <property type="match status" value="2"/>
</dbReference>
<dbReference type="Proteomes" id="UP000294619">
    <property type="component" value="Unassembled WGS sequence"/>
</dbReference>
<dbReference type="InterPro" id="IPR051873">
    <property type="entry name" value="KNR4/SMI1_regulator"/>
</dbReference>
<comment type="caution">
    <text evidence="2">The sequence shown here is derived from an EMBL/GenBank/DDBJ whole genome shotgun (WGS) entry which is preliminary data.</text>
</comment>
<organism evidence="2 4">
    <name type="scientific">Testudinibacter aquarius</name>
    <dbReference type="NCBI Taxonomy" id="1524974"/>
    <lineage>
        <taxon>Bacteria</taxon>
        <taxon>Pseudomonadati</taxon>
        <taxon>Pseudomonadota</taxon>
        <taxon>Gammaproteobacteria</taxon>
        <taxon>Pasteurellales</taxon>
        <taxon>Pasteurellaceae</taxon>
        <taxon>Testudinibacter</taxon>
    </lineage>
</organism>
<dbReference type="SMART" id="SM00860">
    <property type="entry name" value="SMI1_KNR4"/>
    <property type="match status" value="1"/>
</dbReference>
<proteinExistence type="predicted"/>
<dbReference type="SUPFAM" id="SSF160631">
    <property type="entry name" value="SMI1/KNR4-like"/>
    <property type="match status" value="2"/>
</dbReference>
<dbReference type="PANTHER" id="PTHR47432">
    <property type="entry name" value="CELL WALL ASSEMBLY REGULATOR SMI1"/>
    <property type="match status" value="1"/>
</dbReference>
<dbReference type="EMBL" id="VDGV01000009">
    <property type="protein sequence ID" value="TNG93307.1"/>
    <property type="molecule type" value="Genomic_DNA"/>
</dbReference>
<dbReference type="EMBL" id="SMCP01000002">
    <property type="protein sequence ID" value="TCV89246.1"/>
    <property type="molecule type" value="Genomic_DNA"/>
</dbReference>
<dbReference type="GO" id="GO:0043332">
    <property type="term" value="C:mating projection tip"/>
    <property type="evidence" value="ECO:0007669"/>
    <property type="project" value="TreeGrafter"/>
</dbReference>
<dbReference type="PANTHER" id="PTHR47432:SF1">
    <property type="entry name" value="CELL WALL ASSEMBLY REGULATOR SMI1"/>
    <property type="match status" value="1"/>
</dbReference>
<dbReference type="InterPro" id="IPR037883">
    <property type="entry name" value="Knr4/Smi1-like_sf"/>
</dbReference>
<sequence length="320" mass="36254">MNIITKFQEIIAIQPSNAEASSGTLNPPVSDNEIQKIENLLQESLPTEIKALYSFANGQNDDGNGIFFGDNFCRADEIIQQLEFSRSLINPETKTIANPEQSEQLIRQIVDFYVGKAPKHKLFGLQKSWYKIAFECGPNRFGGPYIYASENTTGKERKILEIDFKELDNVSEIVKKLHELEQPAYKWDELNFVVYSNGKYEVERSAHDFDNQISFTSTPKNAIRKKYFHYKWLPIFSDGGGNYLGIDLDPDTKGKKGQVINFGRDEEDMFVLAQSLDDLFDKILVALHKAENGLLHSEGHLHETLKELANNQPALGGASR</sequence>
<feature type="domain" description="Knr4/Smi1-like" evidence="1">
    <location>
        <begin position="28"/>
        <end position="282"/>
    </location>
</feature>
<gene>
    <name evidence="2" type="ORF">EDC16_102123</name>
    <name evidence="3" type="ORF">FHQ21_01590</name>
</gene>
<evidence type="ECO:0000259" key="1">
    <source>
        <dbReference type="SMART" id="SM00860"/>
    </source>
</evidence>
<name>A0A4R3YBA4_9PAST</name>
<dbReference type="Proteomes" id="UP000305526">
    <property type="component" value="Unassembled WGS sequence"/>
</dbReference>